<evidence type="ECO:0008006" key="3">
    <source>
        <dbReference type="Google" id="ProtNLM"/>
    </source>
</evidence>
<dbReference type="Proteomes" id="UP001596050">
    <property type="component" value="Unassembled WGS sequence"/>
</dbReference>
<protein>
    <recommendedName>
        <fullName evidence="3">Restriction endonuclease</fullName>
    </recommendedName>
</protein>
<accession>A0ABW0L602</accession>
<keyword evidence="2" id="KW-1185">Reference proteome</keyword>
<proteinExistence type="predicted"/>
<sequence>MAFFRLPGTAEKRYTRASICTLPEEKTGSDMLQQSGKSIVLGRQREWAQGHAKSIDSRGYLDSIEANLLQPLSAVALAGFKRGSGSELADTALRPAKMKALHSSAALAVNVFDYWSMRDPAPLGTALGLARLGRQDPIRAMAFERQYPTGLGGNPPNLDIALHLESGFTIGVESKFTEWMTPKSTGEDVFRPAYFPEANPVWRSRCLPRCQQLAEAIQAGKERFQWLDAPQLLKHALGLATALPGQFSLQYLYFDSQGKEGAAHRDEIGRFSAMVADEIRFDSRTYQTLFGAMANNSCEQDRDYIAYLRDRYFLSR</sequence>
<evidence type="ECO:0000313" key="2">
    <source>
        <dbReference type="Proteomes" id="UP001596050"/>
    </source>
</evidence>
<comment type="caution">
    <text evidence="1">The sequence shown here is derived from an EMBL/GenBank/DDBJ whole genome shotgun (WGS) entry which is preliminary data.</text>
</comment>
<dbReference type="RefSeq" id="WP_379783365.1">
    <property type="nucleotide sequence ID" value="NZ_JBHSMU010000011.1"/>
</dbReference>
<name>A0ABW0L602_9BURK</name>
<evidence type="ECO:0000313" key="1">
    <source>
        <dbReference type="EMBL" id="MFC5460467.1"/>
    </source>
</evidence>
<dbReference type="Pfam" id="PF22558">
    <property type="entry name" value="REase-ARP"/>
    <property type="match status" value="1"/>
</dbReference>
<dbReference type="EMBL" id="JBHSMU010000011">
    <property type="protein sequence ID" value="MFC5460467.1"/>
    <property type="molecule type" value="Genomic_DNA"/>
</dbReference>
<dbReference type="InterPro" id="IPR054333">
    <property type="entry name" value="REase-ARP-assoc"/>
</dbReference>
<organism evidence="1 2">
    <name type="scientific">Massilia niabensis</name>
    <dbReference type="NCBI Taxonomy" id="544910"/>
    <lineage>
        <taxon>Bacteria</taxon>
        <taxon>Pseudomonadati</taxon>
        <taxon>Pseudomonadota</taxon>
        <taxon>Betaproteobacteria</taxon>
        <taxon>Burkholderiales</taxon>
        <taxon>Oxalobacteraceae</taxon>
        <taxon>Telluria group</taxon>
        <taxon>Massilia</taxon>
    </lineage>
</organism>
<gene>
    <name evidence="1" type="ORF">ACFPN5_11685</name>
</gene>
<reference evidence="2" key="1">
    <citation type="journal article" date="2019" name="Int. J. Syst. Evol. Microbiol.">
        <title>The Global Catalogue of Microorganisms (GCM) 10K type strain sequencing project: providing services to taxonomists for standard genome sequencing and annotation.</title>
        <authorList>
            <consortium name="The Broad Institute Genomics Platform"/>
            <consortium name="The Broad Institute Genome Sequencing Center for Infectious Disease"/>
            <person name="Wu L."/>
            <person name="Ma J."/>
        </authorList>
    </citation>
    <scope>NUCLEOTIDE SEQUENCE [LARGE SCALE GENOMIC DNA]</scope>
    <source>
        <strain evidence="2">KACC 12649</strain>
    </source>
</reference>